<evidence type="ECO:0000313" key="1">
    <source>
        <dbReference type="EMBL" id="ADV63766.1"/>
    </source>
</evidence>
<dbReference type="Gene3D" id="3.40.720.10">
    <property type="entry name" value="Alkaline Phosphatase, subunit A"/>
    <property type="match status" value="2"/>
</dbReference>
<sequence length="504" mass="56513">MVVAPPRRKVLLVEFNEITWRIIRPLVAQGKLPTFARFLAEGTVASPVATEVPPHLDPWISWMSVYTGRPREEHGVHFLEQPPETVHGPKVHDLAAEGGRSVGVFGSIMTWPPRKDIRGFWVPSTFSPDTQTFPEDLEPIQQLNLSQTRAHTPLAKGTKLVRQAGLVARLIKLGLKPSTLARLAAALAKFKLQPHRVWEKVSLQPIINFDFFERLYRQHRPDFATFHSNHAAHYMHRYWRSHDPSAFLTKPSDEEIRQKGDAITFGYQVADELLAKIERLVGPNTVIMVASGLGQQPYVDERFPEGRNVLRIRDINQLIDLIGMTGRCRSLSIMAPQWILSFPDPADLDTAESRLRQAWIERPDIPLFAVDRQGDTLCLNLTQRAFEDYDPNRRCVFPHQPEREHRLEDLAIASDPTRKEGWHDPVGVLLVKGPGIKSGVDLGECSNLDLAPTMLYLLNLPIPEHMKGRVLMDAFEADLADEVAPAGVPAVSDALAAPVVASGV</sequence>
<protein>
    <recommendedName>
        <fullName evidence="3">Type I phosphodiesterase/nucleotide pyrophosphatase</fullName>
    </recommendedName>
</protein>
<dbReference type="EMBL" id="CP002353">
    <property type="protein sequence ID" value="ADV63766.1"/>
    <property type="molecule type" value="Genomic_DNA"/>
</dbReference>
<dbReference type="InterPro" id="IPR017850">
    <property type="entry name" value="Alkaline_phosphatase_core_sf"/>
</dbReference>
<dbReference type="KEGG" id="ipa:Isop_3202"/>
<reference evidence="1 2" key="2">
    <citation type="journal article" date="2011" name="Stand. Genomic Sci.">
        <title>Complete genome sequence of Isosphaera pallida type strain (IS1B).</title>
        <authorList>
            <consortium name="US DOE Joint Genome Institute (JGI-PGF)"/>
            <person name="Goker M."/>
            <person name="Cleland D."/>
            <person name="Saunders E."/>
            <person name="Lapidus A."/>
            <person name="Nolan M."/>
            <person name="Lucas S."/>
            <person name="Hammon N."/>
            <person name="Deshpande S."/>
            <person name="Cheng J.F."/>
            <person name="Tapia R."/>
            <person name="Han C."/>
            <person name="Goodwin L."/>
            <person name="Pitluck S."/>
            <person name="Liolios K."/>
            <person name="Pagani I."/>
            <person name="Ivanova N."/>
            <person name="Mavromatis K."/>
            <person name="Pati A."/>
            <person name="Chen A."/>
            <person name="Palaniappan K."/>
            <person name="Land M."/>
            <person name="Hauser L."/>
            <person name="Chang Y.J."/>
            <person name="Jeffries C.D."/>
            <person name="Detter J.C."/>
            <person name="Beck B."/>
            <person name="Woyke T."/>
            <person name="Bristow J."/>
            <person name="Eisen J.A."/>
            <person name="Markowitz V."/>
            <person name="Hugenholtz P."/>
            <person name="Kyrpides N.C."/>
            <person name="Klenk H.P."/>
        </authorList>
    </citation>
    <scope>NUCLEOTIDE SEQUENCE [LARGE SCALE GENOMIC DNA]</scope>
    <source>
        <strain evidence="2">ATCC 43644 / DSM 9630 / IS1B</strain>
    </source>
</reference>
<proteinExistence type="predicted"/>
<dbReference type="eggNOG" id="COG1524">
    <property type="taxonomic scope" value="Bacteria"/>
</dbReference>
<name>E8R4H1_ISOPI</name>
<reference key="1">
    <citation type="submission" date="2010-11" db="EMBL/GenBank/DDBJ databases">
        <title>The complete sequence of chromosome of Isophaera pallida ATCC 43644.</title>
        <authorList>
            <consortium name="US DOE Joint Genome Institute (JGI-PGF)"/>
            <person name="Lucas S."/>
            <person name="Copeland A."/>
            <person name="Lapidus A."/>
            <person name="Bruce D."/>
            <person name="Goodwin L."/>
            <person name="Pitluck S."/>
            <person name="Kyrpides N."/>
            <person name="Mavromatis K."/>
            <person name="Pagani I."/>
            <person name="Ivanova N."/>
            <person name="Saunders E."/>
            <person name="Brettin T."/>
            <person name="Detter J.C."/>
            <person name="Han C."/>
            <person name="Tapia R."/>
            <person name="Land M."/>
            <person name="Hauser L."/>
            <person name="Markowitz V."/>
            <person name="Cheng J.-F."/>
            <person name="Hugenholtz P."/>
            <person name="Woyke T."/>
            <person name="Wu D."/>
            <person name="Eisen J.A."/>
        </authorList>
    </citation>
    <scope>NUCLEOTIDE SEQUENCE</scope>
    <source>
        <strain>ATCC 43644</strain>
    </source>
</reference>
<gene>
    <name evidence="1" type="ordered locus">Isop_3202</name>
</gene>
<dbReference type="InParanoid" id="E8R4H1"/>
<dbReference type="Proteomes" id="UP000008631">
    <property type="component" value="Chromosome"/>
</dbReference>
<keyword evidence="2" id="KW-1185">Reference proteome</keyword>
<evidence type="ECO:0000313" key="2">
    <source>
        <dbReference type="Proteomes" id="UP000008631"/>
    </source>
</evidence>
<dbReference type="SUPFAM" id="SSF53649">
    <property type="entry name" value="Alkaline phosphatase-like"/>
    <property type="match status" value="1"/>
</dbReference>
<dbReference type="AlphaFoldDB" id="E8R4H1"/>
<dbReference type="HOGENOM" id="CLU_535090_0_0_0"/>
<dbReference type="STRING" id="575540.Isop_3202"/>
<dbReference type="RefSeq" id="WP_013566054.1">
    <property type="nucleotide sequence ID" value="NC_014962.1"/>
</dbReference>
<dbReference type="eggNOG" id="COG3379">
    <property type="taxonomic scope" value="Bacteria"/>
</dbReference>
<organism evidence="1 2">
    <name type="scientific">Isosphaera pallida (strain ATCC 43644 / DSM 9630 / IS1B)</name>
    <dbReference type="NCBI Taxonomy" id="575540"/>
    <lineage>
        <taxon>Bacteria</taxon>
        <taxon>Pseudomonadati</taxon>
        <taxon>Planctomycetota</taxon>
        <taxon>Planctomycetia</taxon>
        <taxon>Isosphaerales</taxon>
        <taxon>Isosphaeraceae</taxon>
        <taxon>Isosphaera</taxon>
    </lineage>
</organism>
<evidence type="ECO:0008006" key="3">
    <source>
        <dbReference type="Google" id="ProtNLM"/>
    </source>
</evidence>
<accession>E8R4H1</accession>